<dbReference type="InterPro" id="IPR002204">
    <property type="entry name" value="3-OH-isobutyrate_DH-rel_CS"/>
</dbReference>
<evidence type="ECO:0000256" key="9">
    <source>
        <dbReference type="SAM" id="MobiDB-lite"/>
    </source>
</evidence>
<comment type="similarity">
    <text evidence="2">Belongs to the HIBADH-related family. 3-hydroxyisobutyrate dehydrogenase subfamily.</text>
</comment>
<evidence type="ECO:0000256" key="7">
    <source>
        <dbReference type="ARBA" id="ARBA00049197"/>
    </source>
</evidence>
<dbReference type="GO" id="GO:0008442">
    <property type="term" value="F:3-hydroxyisobutyrate dehydrogenase activity"/>
    <property type="evidence" value="ECO:0000318"/>
    <property type="project" value="GO_Central"/>
</dbReference>
<dbReference type="SUPFAM" id="SSF51735">
    <property type="entry name" value="NAD(P)-binding Rossmann-fold domains"/>
    <property type="match status" value="1"/>
</dbReference>
<accession>A0A1Y1I0C9</accession>
<evidence type="ECO:0000259" key="10">
    <source>
        <dbReference type="Pfam" id="PF03446"/>
    </source>
</evidence>
<evidence type="ECO:0000256" key="3">
    <source>
        <dbReference type="ARBA" id="ARBA00012991"/>
    </source>
</evidence>
<dbReference type="InterPro" id="IPR029154">
    <property type="entry name" value="HIBADH-like_NADP-bd"/>
</dbReference>
<evidence type="ECO:0000256" key="8">
    <source>
        <dbReference type="RuleBase" id="RU910714"/>
    </source>
</evidence>
<evidence type="ECO:0000256" key="5">
    <source>
        <dbReference type="ARBA" id="ARBA00023002"/>
    </source>
</evidence>
<dbReference type="STRING" id="105231.A0A1Y1I0C9"/>
<comment type="catalytic activity">
    <reaction evidence="7 8">
        <text>3-hydroxy-2-methylpropanoate + NAD(+) = 2-methyl-3-oxopropanoate + NADH + H(+)</text>
        <dbReference type="Rhea" id="RHEA:17681"/>
        <dbReference type="ChEBI" id="CHEBI:11805"/>
        <dbReference type="ChEBI" id="CHEBI:15378"/>
        <dbReference type="ChEBI" id="CHEBI:57540"/>
        <dbReference type="ChEBI" id="CHEBI:57700"/>
        <dbReference type="ChEBI" id="CHEBI:57945"/>
        <dbReference type="EC" id="1.1.1.31"/>
    </reaction>
</comment>
<dbReference type="FunFam" id="1.10.1040.10:FF:000006">
    <property type="entry name" value="3-hydroxyisobutyrate dehydrogenase"/>
    <property type="match status" value="1"/>
</dbReference>
<sequence length="440" mass="45682">MLRSACSLLRGVVLRAQLNEEKVGWGWAVGGNCGDLTEFGRELDQPAIGKRAESRHLHGVAWVSGSMGAGARGVDRRRNFGSSTEAGGDADGVKEGGSTTLKNVGFIGLGNMGARMASNLLSAGFRLVVHDRNVAAVDEMKAKGALEGRDPEEVASQSDVVITMLPSSPNVEDVYLGPSGILRSTHGYSNVRPVLLIDASTIDPMTTKKVAAAVQRSKLADESKYLDSRWHHPLLLDTPVSGGIVGAEKATLTFMVGGETVALDAARPFLSAMGKSIVHCGSTGSGQVAKLCNNLALAIEMAAVAEALALGQKLGVDLRVLSGIFNTSSARCWSSDTYNPVPGVLENIPASRGYGGGFATRLMVKDISLALAAGKEAGAVIPLGAKVLELYTRMIDGGASSKDFSAIYEHIYGGAGVSPAPKTSPDSSQAGHPAPIASDR</sequence>
<dbReference type="OrthoDB" id="21615at2759"/>
<feature type="domain" description="3-hydroxyisobutyrate dehydrogenase-like NAD-binding" evidence="11">
    <location>
        <begin position="284"/>
        <end position="410"/>
    </location>
</feature>
<dbReference type="GO" id="GO:0050661">
    <property type="term" value="F:NADP binding"/>
    <property type="evidence" value="ECO:0007669"/>
    <property type="project" value="InterPro"/>
</dbReference>
<feature type="domain" description="6-phosphogluconate dehydrogenase NADP-binding" evidence="10">
    <location>
        <begin position="103"/>
        <end position="281"/>
    </location>
</feature>
<dbReference type="EC" id="1.1.1.31" evidence="3 8"/>
<dbReference type="Pfam" id="PF03446">
    <property type="entry name" value="NAD_binding_2"/>
    <property type="match status" value="1"/>
</dbReference>
<dbReference type="InterPro" id="IPR011548">
    <property type="entry name" value="HIBADH"/>
</dbReference>
<dbReference type="Gene3D" id="1.10.1040.10">
    <property type="entry name" value="N-(1-d-carboxylethyl)-l-norvaline Dehydrogenase, domain 2"/>
    <property type="match status" value="1"/>
</dbReference>
<feature type="region of interest" description="Disordered" evidence="9">
    <location>
        <begin position="418"/>
        <end position="440"/>
    </location>
</feature>
<comment type="pathway">
    <text evidence="1 8">Amino-acid degradation; L-valine degradation.</text>
</comment>
<dbReference type="NCBIfam" id="TIGR01692">
    <property type="entry name" value="HIBADH"/>
    <property type="match status" value="1"/>
</dbReference>
<dbReference type="Pfam" id="PF14833">
    <property type="entry name" value="NAD_binding_11"/>
    <property type="match status" value="1"/>
</dbReference>
<keyword evidence="6 8" id="KW-0520">NAD</keyword>
<dbReference type="SUPFAM" id="SSF48179">
    <property type="entry name" value="6-phosphogluconate dehydrogenase C-terminal domain-like"/>
    <property type="match status" value="1"/>
</dbReference>
<dbReference type="GO" id="GO:0051287">
    <property type="term" value="F:NAD binding"/>
    <property type="evidence" value="ECO:0007669"/>
    <property type="project" value="InterPro"/>
</dbReference>
<keyword evidence="4 8" id="KW-0101">Branched-chain amino acid catabolism</keyword>
<evidence type="ECO:0000259" key="11">
    <source>
        <dbReference type="Pfam" id="PF14833"/>
    </source>
</evidence>
<keyword evidence="13" id="KW-1185">Reference proteome</keyword>
<dbReference type="InterPro" id="IPR006115">
    <property type="entry name" value="6PGDH_NADP-bd"/>
</dbReference>
<dbReference type="InterPro" id="IPR036291">
    <property type="entry name" value="NAD(P)-bd_dom_sf"/>
</dbReference>
<evidence type="ECO:0000256" key="6">
    <source>
        <dbReference type="ARBA" id="ARBA00023027"/>
    </source>
</evidence>
<gene>
    <name evidence="12" type="ORF">KFL_001670140</name>
</gene>
<keyword evidence="5 8" id="KW-0560">Oxidoreductase</keyword>
<evidence type="ECO:0000313" key="12">
    <source>
        <dbReference type="EMBL" id="GAQ83903.1"/>
    </source>
</evidence>
<dbReference type="PROSITE" id="PS00895">
    <property type="entry name" value="3_HYDROXYISOBUT_DH"/>
    <property type="match status" value="1"/>
</dbReference>
<dbReference type="OMA" id="MGKKVWH"/>
<evidence type="ECO:0000256" key="1">
    <source>
        <dbReference type="ARBA" id="ARBA00005109"/>
    </source>
</evidence>
<evidence type="ECO:0000256" key="2">
    <source>
        <dbReference type="ARBA" id="ARBA00006013"/>
    </source>
</evidence>
<organism evidence="12 13">
    <name type="scientific">Klebsormidium nitens</name>
    <name type="common">Green alga</name>
    <name type="synonym">Ulothrix nitens</name>
    <dbReference type="NCBI Taxonomy" id="105231"/>
    <lineage>
        <taxon>Eukaryota</taxon>
        <taxon>Viridiplantae</taxon>
        <taxon>Streptophyta</taxon>
        <taxon>Klebsormidiophyceae</taxon>
        <taxon>Klebsormidiales</taxon>
        <taxon>Klebsormidiaceae</taxon>
        <taxon>Klebsormidium</taxon>
    </lineage>
</organism>
<feature type="region of interest" description="Disordered" evidence="9">
    <location>
        <begin position="74"/>
        <end position="95"/>
    </location>
</feature>
<dbReference type="EMBL" id="DF237116">
    <property type="protein sequence ID" value="GAQ83903.1"/>
    <property type="molecule type" value="Genomic_DNA"/>
</dbReference>
<protein>
    <recommendedName>
        <fullName evidence="3 8">3-hydroxyisobutyrate dehydrogenase</fullName>
        <shortName evidence="8">HIBADH</shortName>
        <ecNumber evidence="3 8">1.1.1.31</ecNumber>
    </recommendedName>
</protein>
<dbReference type="Proteomes" id="UP000054558">
    <property type="component" value="Unassembled WGS sequence"/>
</dbReference>
<dbReference type="UniPathway" id="UPA00362"/>
<evidence type="ECO:0000256" key="4">
    <source>
        <dbReference type="ARBA" id="ARBA00022456"/>
    </source>
</evidence>
<dbReference type="GO" id="GO:0006574">
    <property type="term" value="P:L-valine catabolic process"/>
    <property type="evidence" value="ECO:0000318"/>
    <property type="project" value="GO_Central"/>
</dbReference>
<dbReference type="Gene3D" id="3.40.50.720">
    <property type="entry name" value="NAD(P)-binding Rossmann-like Domain"/>
    <property type="match status" value="1"/>
</dbReference>
<dbReference type="InterPro" id="IPR008927">
    <property type="entry name" value="6-PGluconate_DH-like_C_sf"/>
</dbReference>
<proteinExistence type="inferred from homology"/>
<evidence type="ECO:0000313" key="13">
    <source>
        <dbReference type="Proteomes" id="UP000054558"/>
    </source>
</evidence>
<reference evidence="12 13" key="1">
    <citation type="journal article" date="2014" name="Nat. Commun.">
        <title>Klebsormidium flaccidum genome reveals primary factors for plant terrestrial adaptation.</title>
        <authorList>
            <person name="Hori K."/>
            <person name="Maruyama F."/>
            <person name="Fujisawa T."/>
            <person name="Togashi T."/>
            <person name="Yamamoto N."/>
            <person name="Seo M."/>
            <person name="Sato S."/>
            <person name="Yamada T."/>
            <person name="Mori H."/>
            <person name="Tajima N."/>
            <person name="Moriyama T."/>
            <person name="Ikeuchi M."/>
            <person name="Watanabe M."/>
            <person name="Wada H."/>
            <person name="Kobayashi K."/>
            <person name="Saito M."/>
            <person name="Masuda T."/>
            <person name="Sasaki-Sekimoto Y."/>
            <person name="Mashiguchi K."/>
            <person name="Awai K."/>
            <person name="Shimojima M."/>
            <person name="Masuda S."/>
            <person name="Iwai M."/>
            <person name="Nobusawa T."/>
            <person name="Narise T."/>
            <person name="Kondo S."/>
            <person name="Saito H."/>
            <person name="Sato R."/>
            <person name="Murakawa M."/>
            <person name="Ihara Y."/>
            <person name="Oshima-Yamada Y."/>
            <person name="Ohtaka K."/>
            <person name="Satoh M."/>
            <person name="Sonobe K."/>
            <person name="Ishii M."/>
            <person name="Ohtani R."/>
            <person name="Kanamori-Sato M."/>
            <person name="Honoki R."/>
            <person name="Miyazaki D."/>
            <person name="Mochizuki H."/>
            <person name="Umetsu J."/>
            <person name="Higashi K."/>
            <person name="Shibata D."/>
            <person name="Kamiya Y."/>
            <person name="Sato N."/>
            <person name="Nakamura Y."/>
            <person name="Tabata S."/>
            <person name="Ida S."/>
            <person name="Kurokawa K."/>
            <person name="Ohta H."/>
        </authorList>
    </citation>
    <scope>NUCLEOTIDE SEQUENCE [LARGE SCALE GENOMIC DNA]</scope>
    <source>
        <strain evidence="12 13">NIES-2285</strain>
    </source>
</reference>
<dbReference type="InterPro" id="IPR013328">
    <property type="entry name" value="6PGD_dom2"/>
</dbReference>
<dbReference type="PANTHER" id="PTHR22981:SF7">
    <property type="entry name" value="3-HYDROXYISOBUTYRATE DEHYDROGENASE, MITOCHONDRIAL"/>
    <property type="match status" value="1"/>
</dbReference>
<dbReference type="PANTHER" id="PTHR22981">
    <property type="entry name" value="3-HYDROXYISOBUTYRATE DEHYDROGENASE-RELATED"/>
    <property type="match status" value="1"/>
</dbReference>
<name>A0A1Y1I0C9_KLENI</name>
<dbReference type="AlphaFoldDB" id="A0A1Y1I0C9"/>